<name>A0A6G1QDA7_CHAAH</name>
<dbReference type="SMART" id="SM00409">
    <property type="entry name" value="IG"/>
    <property type="match status" value="1"/>
</dbReference>
<dbReference type="EMBL" id="CM015726">
    <property type="protein sequence ID" value="KAF3700389.1"/>
    <property type="molecule type" value="Genomic_DNA"/>
</dbReference>
<keyword evidence="3" id="KW-1015">Disulfide bond</keyword>
<feature type="domain" description="Ig-like" evidence="4">
    <location>
        <begin position="179"/>
        <end position="246"/>
    </location>
</feature>
<evidence type="ECO:0000259" key="4">
    <source>
        <dbReference type="PROSITE" id="PS50835"/>
    </source>
</evidence>
<evidence type="ECO:0000313" key="6">
    <source>
        <dbReference type="Proteomes" id="UP000503349"/>
    </source>
</evidence>
<dbReference type="AlphaFoldDB" id="A0A6G1QDA7"/>
<dbReference type="Pfam" id="PF08205">
    <property type="entry name" value="C2-set_2"/>
    <property type="match status" value="1"/>
</dbReference>
<dbReference type="InterPro" id="IPR013162">
    <property type="entry name" value="CD80_C2-set"/>
</dbReference>
<dbReference type="InterPro" id="IPR013783">
    <property type="entry name" value="Ig-like_fold"/>
</dbReference>
<sequence>MERWSGGAVERWSGGGSMKAGTWWRKCRQIKAASSSSGETTLRGWISIIWFSSAVGIAGGHTLELETTPEVLARCGDNVTLTCNANSSQKLDVKLFTWSDGRRNLCPLDDGQRVPDVLCETTASPALKATLINVMPVYKGRYLCKLQSNLGATSAQTLLSVQDCLESSDFRINSSHAECRFTGVHPRGNVHWFQGDDNLTDSATTQEEEDQHGRYDVRSTIRIEERKSSEAYNCSLWMPDDRKYLSNQKLIIVGELIGRTTGSPPASGCRVQLQWICIMVEILVFQSMV</sequence>
<organism evidence="5 6">
    <name type="scientific">Channa argus</name>
    <name type="common">Northern snakehead</name>
    <name type="synonym">Ophicephalus argus</name>
    <dbReference type="NCBI Taxonomy" id="215402"/>
    <lineage>
        <taxon>Eukaryota</taxon>
        <taxon>Metazoa</taxon>
        <taxon>Chordata</taxon>
        <taxon>Craniata</taxon>
        <taxon>Vertebrata</taxon>
        <taxon>Euteleostomi</taxon>
        <taxon>Actinopterygii</taxon>
        <taxon>Neopterygii</taxon>
        <taxon>Teleostei</taxon>
        <taxon>Neoteleostei</taxon>
        <taxon>Acanthomorphata</taxon>
        <taxon>Anabantaria</taxon>
        <taxon>Anabantiformes</taxon>
        <taxon>Channoidei</taxon>
        <taxon>Channidae</taxon>
        <taxon>Channa</taxon>
    </lineage>
</organism>
<evidence type="ECO:0000256" key="2">
    <source>
        <dbReference type="ARBA" id="ARBA00023136"/>
    </source>
</evidence>
<dbReference type="Proteomes" id="UP000503349">
    <property type="component" value="Chromosome 15"/>
</dbReference>
<protein>
    <recommendedName>
        <fullName evidence="4">Ig-like domain-containing protein</fullName>
    </recommendedName>
</protein>
<keyword evidence="6" id="KW-1185">Reference proteome</keyword>
<comment type="subcellular location">
    <subcellularLocation>
        <location evidence="1">Membrane</location>
        <topology evidence="1">Single-pass membrane protein</topology>
    </subcellularLocation>
</comment>
<evidence type="ECO:0000313" key="5">
    <source>
        <dbReference type="EMBL" id="KAF3700389.1"/>
    </source>
</evidence>
<dbReference type="InterPro" id="IPR007110">
    <property type="entry name" value="Ig-like_dom"/>
</dbReference>
<reference evidence="5 6" key="1">
    <citation type="submission" date="2019-02" db="EMBL/GenBank/DDBJ databases">
        <title>Opniocepnalus argus genome.</title>
        <authorList>
            <person name="Zhou C."/>
            <person name="Xiao S."/>
        </authorList>
    </citation>
    <scope>NUCLEOTIDE SEQUENCE [LARGE SCALE GENOMIC DNA]</scope>
    <source>
        <strain evidence="5">OARG1902GOOAL</strain>
        <tissue evidence="5">Muscle</tissue>
    </source>
</reference>
<dbReference type="SUPFAM" id="SSF48726">
    <property type="entry name" value="Immunoglobulin"/>
    <property type="match status" value="2"/>
</dbReference>
<accession>A0A6G1QDA7</accession>
<feature type="domain" description="Ig-like" evidence="4">
    <location>
        <begin position="76"/>
        <end position="160"/>
    </location>
</feature>
<proteinExistence type="predicted"/>
<gene>
    <name evidence="5" type="ORF">EXN66_Car016076</name>
</gene>
<dbReference type="PROSITE" id="PS50835">
    <property type="entry name" value="IG_LIKE"/>
    <property type="match status" value="2"/>
</dbReference>
<dbReference type="InterPro" id="IPR036179">
    <property type="entry name" value="Ig-like_dom_sf"/>
</dbReference>
<keyword evidence="2" id="KW-0472">Membrane</keyword>
<evidence type="ECO:0000256" key="3">
    <source>
        <dbReference type="ARBA" id="ARBA00023157"/>
    </source>
</evidence>
<reference evidence="6" key="2">
    <citation type="submission" date="2019-02" db="EMBL/GenBank/DDBJ databases">
        <title>Opniocepnalus argus Var Kimnra genome.</title>
        <authorList>
            <person name="Zhou C."/>
            <person name="Xiao S."/>
        </authorList>
    </citation>
    <scope>NUCLEOTIDE SEQUENCE [LARGE SCALE GENOMIC DNA]</scope>
</reference>
<dbReference type="InterPro" id="IPR003599">
    <property type="entry name" value="Ig_sub"/>
</dbReference>
<dbReference type="GO" id="GO:0016020">
    <property type="term" value="C:membrane"/>
    <property type="evidence" value="ECO:0007669"/>
    <property type="project" value="UniProtKB-SubCell"/>
</dbReference>
<evidence type="ECO:0000256" key="1">
    <source>
        <dbReference type="ARBA" id="ARBA00004167"/>
    </source>
</evidence>
<dbReference type="Gene3D" id="2.60.40.10">
    <property type="entry name" value="Immunoglobulins"/>
    <property type="match status" value="2"/>
</dbReference>